<evidence type="ECO:0000313" key="3">
    <source>
        <dbReference type="EMBL" id="PCK78466.1"/>
    </source>
</evidence>
<accession>A0A2A5KN02</accession>
<dbReference type="PROSITE" id="PS50240">
    <property type="entry name" value="TRYPSIN_DOM"/>
    <property type="match status" value="1"/>
</dbReference>
<keyword evidence="4" id="KW-1185">Reference proteome</keyword>
<dbReference type="GO" id="GO:0004252">
    <property type="term" value="F:serine-type endopeptidase activity"/>
    <property type="evidence" value="ECO:0007669"/>
    <property type="project" value="InterPro"/>
</dbReference>
<dbReference type="FunFam" id="2.40.10.10:FF:000002">
    <property type="entry name" value="Transmembrane protease serine"/>
    <property type="match status" value="1"/>
</dbReference>
<protein>
    <recommendedName>
        <fullName evidence="2">Peptidase S1 domain-containing protein</fullName>
    </recommendedName>
</protein>
<dbReference type="InterPro" id="IPR001254">
    <property type="entry name" value="Trypsin_dom"/>
</dbReference>
<dbReference type="SUPFAM" id="SSF50494">
    <property type="entry name" value="Trypsin-like serine proteases"/>
    <property type="match status" value="1"/>
</dbReference>
<dbReference type="Proteomes" id="UP000218807">
    <property type="component" value="Unassembled WGS sequence"/>
</dbReference>
<evidence type="ECO:0000313" key="4">
    <source>
        <dbReference type="Proteomes" id="UP000218807"/>
    </source>
</evidence>
<dbReference type="PANTHER" id="PTHR24252">
    <property type="entry name" value="ACROSIN-RELATED"/>
    <property type="match status" value="1"/>
</dbReference>
<dbReference type="FunFam" id="2.40.10.10:FF:000068">
    <property type="entry name" value="transmembrane protease serine 2"/>
    <property type="match status" value="1"/>
</dbReference>
<dbReference type="AlphaFoldDB" id="A0A2A5KN02"/>
<organism evidence="3 4">
    <name type="scientific">Rhizobium sophoriradicis</name>
    <dbReference type="NCBI Taxonomy" id="1535245"/>
    <lineage>
        <taxon>Bacteria</taxon>
        <taxon>Pseudomonadati</taxon>
        <taxon>Pseudomonadota</taxon>
        <taxon>Alphaproteobacteria</taxon>
        <taxon>Hyphomicrobiales</taxon>
        <taxon>Rhizobiaceae</taxon>
        <taxon>Rhizobium/Agrobacterium group</taxon>
        <taxon>Rhizobium</taxon>
    </lineage>
</organism>
<reference evidence="3 4" key="1">
    <citation type="submission" date="2017-09" db="EMBL/GenBank/DDBJ databases">
        <title>Comparative genomics of rhizobia isolated from Phaseolus vulgaris in China.</title>
        <authorList>
            <person name="Tong W."/>
        </authorList>
    </citation>
    <scope>NUCLEOTIDE SEQUENCE [LARGE SCALE GENOMIC DNA]</scope>
    <source>
        <strain evidence="3 4">L101</strain>
    </source>
</reference>
<gene>
    <name evidence="3" type="ORF">CPT34_24645</name>
</gene>
<dbReference type="InterPro" id="IPR009003">
    <property type="entry name" value="Peptidase_S1_PA"/>
</dbReference>
<evidence type="ECO:0000259" key="2">
    <source>
        <dbReference type="PROSITE" id="PS50240"/>
    </source>
</evidence>
<dbReference type="PRINTS" id="PR00722">
    <property type="entry name" value="CHYMOTRYPSIN"/>
</dbReference>
<comment type="caution">
    <text evidence="3">The sequence shown here is derived from an EMBL/GenBank/DDBJ whole genome shotgun (WGS) entry which is preliminary data.</text>
</comment>
<dbReference type="InterPro" id="IPR001314">
    <property type="entry name" value="Peptidase_S1A"/>
</dbReference>
<dbReference type="PROSITE" id="PS00134">
    <property type="entry name" value="TRYPSIN_HIS"/>
    <property type="match status" value="1"/>
</dbReference>
<dbReference type="Pfam" id="PF00089">
    <property type="entry name" value="Trypsin"/>
    <property type="match status" value="1"/>
</dbReference>
<name>A0A2A5KN02_9HYPH</name>
<dbReference type="InterPro" id="IPR018114">
    <property type="entry name" value="TRYPSIN_HIS"/>
</dbReference>
<feature type="domain" description="Peptidase S1" evidence="2">
    <location>
        <begin position="71"/>
        <end position="325"/>
    </location>
</feature>
<proteinExistence type="predicted"/>
<dbReference type="InterPro" id="IPR043504">
    <property type="entry name" value="Peptidase_S1_PA_chymotrypsin"/>
</dbReference>
<evidence type="ECO:0000256" key="1">
    <source>
        <dbReference type="ARBA" id="ARBA00023157"/>
    </source>
</evidence>
<dbReference type="Gene3D" id="2.40.10.10">
    <property type="entry name" value="Trypsin-like serine proteases"/>
    <property type="match status" value="1"/>
</dbReference>
<sequence>MNCNTFRLQVEADFCRLRKGHLRRPKMRILLSLCAILSFAVAEPAAQEVKKLRPVDRVANGGMATTTTDKIVGGEPASAGEYPFQVALISALAPEGQEQRGQFCGASLIGNGWVLTAAHCVPDTKPEEIDVYAGSTVLPTGSGAAGGQLGIRRNVEKVISHQNYNPDTSDNDIALLKLGEPLPDTLKPASVPDSPAAMPSTGTDVDVIGWGLATEGGSTTPNLMKVKVAIQDNALCQTNYDDFTDTMPGAGRVTITQNMFCAGRPEGGADSCQGDSGGFIGVKPDGQGWVQLGVVSFGIGCARPSLFGVYTRVANYTQWIAEVQRNF</sequence>
<dbReference type="SMART" id="SM00020">
    <property type="entry name" value="Tryp_SPc"/>
    <property type="match status" value="1"/>
</dbReference>
<keyword evidence="1" id="KW-1015">Disulfide bond</keyword>
<dbReference type="EMBL" id="NXDM01000027">
    <property type="protein sequence ID" value="PCK78466.1"/>
    <property type="molecule type" value="Genomic_DNA"/>
</dbReference>
<dbReference type="PANTHER" id="PTHR24252:SF28">
    <property type="entry name" value="TRANSMEMBRANE PROTEASE SERINE 11C ISOFORM X1"/>
    <property type="match status" value="1"/>
</dbReference>
<dbReference type="CDD" id="cd00190">
    <property type="entry name" value="Tryp_SPc"/>
    <property type="match status" value="1"/>
</dbReference>
<dbReference type="GO" id="GO:0006508">
    <property type="term" value="P:proteolysis"/>
    <property type="evidence" value="ECO:0007669"/>
    <property type="project" value="InterPro"/>
</dbReference>